<gene>
    <name evidence="1" type="ORF">CEXT_721871</name>
</gene>
<accession>A0AAV4R4C0</accession>
<keyword evidence="2" id="KW-1185">Reference proteome</keyword>
<proteinExistence type="predicted"/>
<organism evidence="1 2">
    <name type="scientific">Caerostris extrusa</name>
    <name type="common">Bark spider</name>
    <name type="synonym">Caerostris bankana</name>
    <dbReference type="NCBI Taxonomy" id="172846"/>
    <lineage>
        <taxon>Eukaryota</taxon>
        <taxon>Metazoa</taxon>
        <taxon>Ecdysozoa</taxon>
        <taxon>Arthropoda</taxon>
        <taxon>Chelicerata</taxon>
        <taxon>Arachnida</taxon>
        <taxon>Araneae</taxon>
        <taxon>Araneomorphae</taxon>
        <taxon>Entelegynae</taxon>
        <taxon>Araneoidea</taxon>
        <taxon>Araneidae</taxon>
        <taxon>Caerostris</taxon>
    </lineage>
</organism>
<dbReference type="EMBL" id="BPLR01007358">
    <property type="protein sequence ID" value="GIY16330.1"/>
    <property type="molecule type" value="Genomic_DNA"/>
</dbReference>
<comment type="caution">
    <text evidence="1">The sequence shown here is derived from an EMBL/GenBank/DDBJ whole genome shotgun (WGS) entry which is preliminary data.</text>
</comment>
<reference evidence="1 2" key="1">
    <citation type="submission" date="2021-06" db="EMBL/GenBank/DDBJ databases">
        <title>Caerostris extrusa draft genome.</title>
        <authorList>
            <person name="Kono N."/>
            <person name="Arakawa K."/>
        </authorList>
    </citation>
    <scope>NUCLEOTIDE SEQUENCE [LARGE SCALE GENOMIC DNA]</scope>
</reference>
<dbReference type="AlphaFoldDB" id="A0AAV4R4C0"/>
<evidence type="ECO:0000313" key="2">
    <source>
        <dbReference type="Proteomes" id="UP001054945"/>
    </source>
</evidence>
<evidence type="ECO:0000313" key="1">
    <source>
        <dbReference type="EMBL" id="GIY16330.1"/>
    </source>
</evidence>
<name>A0AAV4R4C0_CAEEX</name>
<sequence length="67" mass="7158">MAIAKNTNVSCQEQAKELAVSTIACLLPPPCASMIASGRYFAALLVFKKRSISSPFASDRAFFGDSE</sequence>
<protein>
    <submittedName>
        <fullName evidence="1">Uncharacterized protein</fullName>
    </submittedName>
</protein>
<dbReference type="Proteomes" id="UP001054945">
    <property type="component" value="Unassembled WGS sequence"/>
</dbReference>